<name>A0A4R3HUF1_PAULE</name>
<sequence length="329" mass="34908">MKPVMVALCGMGLCAAVAIGMQLVSDEPADDAATAKEPVAPALSQHSAPAGQPAGLWSWGAIGNSVISEPVEALLAQALKPANKPAEGNDPRAMLRQLAKDDPAVMKQLMENYDKQSDLQARDLIVSLLSGVEKPEVLAFSKRLALSKDMAERRDGLTILQRLGGDVPDAHPVILQSLADEKSPELIKVALAALKPPVEADGNQAQLKQSKDAAAIVAQLQSLTRNADPTIRIQSILQLAQWDQTDGSQEQWAQALQDPAPQVRQAAVTAVAQSGTLAGTVKAALLGLANNPQESWDVRGNALLVLERFPLRQDEAANYAQLRSQILGS</sequence>
<keyword evidence="3" id="KW-1185">Reference proteome</keyword>
<keyword evidence="1" id="KW-0732">Signal</keyword>
<dbReference type="InterPro" id="IPR016024">
    <property type="entry name" value="ARM-type_fold"/>
</dbReference>
<comment type="caution">
    <text evidence="2">The sequence shown here is derived from an EMBL/GenBank/DDBJ whole genome shotgun (WGS) entry which is preliminary data.</text>
</comment>
<evidence type="ECO:0000313" key="2">
    <source>
        <dbReference type="EMBL" id="TCS36334.1"/>
    </source>
</evidence>
<evidence type="ECO:0000256" key="1">
    <source>
        <dbReference type="SAM" id="SignalP"/>
    </source>
</evidence>
<dbReference type="Proteomes" id="UP000295382">
    <property type="component" value="Unassembled WGS sequence"/>
</dbReference>
<evidence type="ECO:0000313" key="3">
    <source>
        <dbReference type="Proteomes" id="UP000295382"/>
    </source>
</evidence>
<accession>A0A4R3HUF1</accession>
<dbReference type="AlphaFoldDB" id="A0A4R3HUF1"/>
<dbReference type="EMBL" id="SLZQ01000007">
    <property type="protein sequence ID" value="TCS36334.1"/>
    <property type="molecule type" value="Genomic_DNA"/>
</dbReference>
<proteinExistence type="predicted"/>
<dbReference type="OrthoDB" id="9149576at2"/>
<dbReference type="InterPro" id="IPR011989">
    <property type="entry name" value="ARM-like"/>
</dbReference>
<gene>
    <name evidence="2" type="ORF">EDC30_107151</name>
</gene>
<organism evidence="2 3">
    <name type="scientific">Paucimonas lemoignei</name>
    <name type="common">Pseudomonas lemoignei</name>
    <dbReference type="NCBI Taxonomy" id="29443"/>
    <lineage>
        <taxon>Bacteria</taxon>
        <taxon>Pseudomonadati</taxon>
        <taxon>Pseudomonadota</taxon>
        <taxon>Betaproteobacteria</taxon>
        <taxon>Burkholderiales</taxon>
        <taxon>Burkholderiaceae</taxon>
        <taxon>Paucimonas</taxon>
    </lineage>
</organism>
<dbReference type="Gene3D" id="1.25.10.10">
    <property type="entry name" value="Leucine-rich Repeat Variant"/>
    <property type="match status" value="1"/>
</dbReference>
<dbReference type="RefSeq" id="WP_132259157.1">
    <property type="nucleotide sequence ID" value="NZ_SLZQ01000007.1"/>
</dbReference>
<feature type="signal peptide" evidence="1">
    <location>
        <begin position="1"/>
        <end position="18"/>
    </location>
</feature>
<protein>
    <submittedName>
        <fullName evidence="2">HEAT repeat protein</fullName>
    </submittedName>
</protein>
<dbReference type="SUPFAM" id="SSF48371">
    <property type="entry name" value="ARM repeat"/>
    <property type="match status" value="1"/>
</dbReference>
<feature type="chain" id="PRO_5020317118" evidence="1">
    <location>
        <begin position="19"/>
        <end position="329"/>
    </location>
</feature>
<reference evidence="2 3" key="1">
    <citation type="submission" date="2019-03" db="EMBL/GenBank/DDBJ databases">
        <title>Genomic Encyclopedia of Type Strains, Phase IV (KMG-IV): sequencing the most valuable type-strain genomes for metagenomic binning, comparative biology and taxonomic classification.</title>
        <authorList>
            <person name="Goeker M."/>
        </authorList>
    </citation>
    <scope>NUCLEOTIDE SEQUENCE [LARGE SCALE GENOMIC DNA]</scope>
    <source>
        <strain evidence="2 3">DSM 7445</strain>
    </source>
</reference>
<dbReference type="Pfam" id="PF13646">
    <property type="entry name" value="HEAT_2"/>
    <property type="match status" value="1"/>
</dbReference>